<keyword evidence="3" id="KW-1185">Reference proteome</keyword>
<keyword evidence="1" id="KW-0812">Transmembrane</keyword>
<dbReference type="EMBL" id="JAELUP010000065">
    <property type="protein sequence ID" value="MBJ6362040.1"/>
    <property type="molecule type" value="Genomic_DNA"/>
</dbReference>
<dbReference type="AlphaFoldDB" id="A0A934J3C5"/>
<dbReference type="PANTHER" id="PTHR35335">
    <property type="entry name" value="UPF0716 PROTEIN FXSA"/>
    <property type="match status" value="1"/>
</dbReference>
<feature type="transmembrane region" description="Helical" evidence="1">
    <location>
        <begin position="66"/>
        <end position="90"/>
    </location>
</feature>
<evidence type="ECO:0000313" key="3">
    <source>
        <dbReference type="Proteomes" id="UP000640274"/>
    </source>
</evidence>
<organism evidence="2 3">
    <name type="scientific">Paenibacillus roseus</name>
    <dbReference type="NCBI Taxonomy" id="2798579"/>
    <lineage>
        <taxon>Bacteria</taxon>
        <taxon>Bacillati</taxon>
        <taxon>Bacillota</taxon>
        <taxon>Bacilli</taxon>
        <taxon>Bacillales</taxon>
        <taxon>Paenibacillaceae</taxon>
        <taxon>Paenibacillus</taxon>
    </lineage>
</organism>
<dbReference type="Pfam" id="PF04186">
    <property type="entry name" value="FxsA"/>
    <property type="match status" value="1"/>
</dbReference>
<dbReference type="PANTHER" id="PTHR35335:SF1">
    <property type="entry name" value="UPF0716 PROTEIN FXSA"/>
    <property type="match status" value="1"/>
</dbReference>
<dbReference type="InterPro" id="IPR007313">
    <property type="entry name" value="FxsA"/>
</dbReference>
<comment type="caution">
    <text evidence="2">The sequence shown here is derived from an EMBL/GenBank/DDBJ whole genome shotgun (WGS) entry which is preliminary data.</text>
</comment>
<gene>
    <name evidence="2" type="ORF">JFN88_12265</name>
</gene>
<keyword evidence="1" id="KW-1133">Transmembrane helix</keyword>
<keyword evidence="1" id="KW-0472">Membrane</keyword>
<evidence type="ECO:0000256" key="1">
    <source>
        <dbReference type="SAM" id="Phobius"/>
    </source>
</evidence>
<reference evidence="2" key="1">
    <citation type="submission" date="2020-12" db="EMBL/GenBank/DDBJ databases">
        <authorList>
            <person name="Huq M.A."/>
        </authorList>
    </citation>
    <scope>NUCLEOTIDE SEQUENCE</scope>
    <source>
        <strain evidence="2">MAHUQ-46</strain>
    </source>
</reference>
<protein>
    <submittedName>
        <fullName evidence="2">FxsA family protein</fullName>
    </submittedName>
</protein>
<dbReference type="GO" id="GO:0016020">
    <property type="term" value="C:membrane"/>
    <property type="evidence" value="ECO:0007669"/>
    <property type="project" value="InterPro"/>
</dbReference>
<feature type="transmembrane region" description="Helical" evidence="1">
    <location>
        <begin position="28"/>
        <end position="46"/>
    </location>
</feature>
<proteinExistence type="predicted"/>
<dbReference type="RefSeq" id="WP_199019588.1">
    <property type="nucleotide sequence ID" value="NZ_JAELUP010000065.1"/>
</dbReference>
<sequence length="129" mass="14651">MKWFIGLLLILPVIEVWGMIKMTAWIGGWTTFILILLTSVTGVYLARKEGLRLLLEAQRQMQSGQIPGLMMLDGLCVLLGALLLIVPGFITDLIGFSLIFPLTRPYYRGWLLGWMEAKVRKGSVSIRRW</sequence>
<name>A0A934J3C5_9BACL</name>
<dbReference type="NCBIfam" id="NF008528">
    <property type="entry name" value="PRK11463.1-2"/>
    <property type="match status" value="1"/>
</dbReference>
<accession>A0A934J3C5</accession>
<dbReference type="Proteomes" id="UP000640274">
    <property type="component" value="Unassembled WGS sequence"/>
</dbReference>
<evidence type="ECO:0000313" key="2">
    <source>
        <dbReference type="EMBL" id="MBJ6362040.1"/>
    </source>
</evidence>